<keyword evidence="2" id="KW-1185">Reference proteome</keyword>
<accession>A0A316E3I3</accession>
<reference evidence="1 2" key="1">
    <citation type="submission" date="2018-05" db="EMBL/GenBank/DDBJ databases">
        <title>Genomic Encyclopedia of Archaeal and Bacterial Type Strains, Phase II (KMG-II): from individual species to whole genera.</title>
        <authorList>
            <person name="Goeker M."/>
        </authorList>
    </citation>
    <scope>NUCLEOTIDE SEQUENCE [LARGE SCALE GENOMIC DNA]</scope>
    <source>
        <strain evidence="1 2">DSM 22214</strain>
    </source>
</reference>
<gene>
    <name evidence="1" type="ORF">LV89_04365</name>
</gene>
<dbReference type="PANTHER" id="PTHR39473">
    <property type="match status" value="1"/>
</dbReference>
<name>A0A316E3I3_9BACT</name>
<dbReference type="RefSeq" id="WP_109745024.1">
    <property type="nucleotide sequence ID" value="NZ_QGGO01000035.1"/>
</dbReference>
<evidence type="ECO:0008006" key="3">
    <source>
        <dbReference type="Google" id="ProtNLM"/>
    </source>
</evidence>
<organism evidence="1 2">
    <name type="scientific">Arcicella aurantiaca</name>
    <dbReference type="NCBI Taxonomy" id="591202"/>
    <lineage>
        <taxon>Bacteria</taxon>
        <taxon>Pseudomonadati</taxon>
        <taxon>Bacteroidota</taxon>
        <taxon>Cytophagia</taxon>
        <taxon>Cytophagales</taxon>
        <taxon>Flectobacillaceae</taxon>
        <taxon>Arcicella</taxon>
    </lineage>
</organism>
<dbReference type="Proteomes" id="UP000245489">
    <property type="component" value="Unassembled WGS sequence"/>
</dbReference>
<dbReference type="PANTHER" id="PTHR39473:SF1">
    <property type="entry name" value="DINB-LIKE DOMAIN-CONTAINING PROTEIN"/>
    <property type="match status" value="1"/>
</dbReference>
<dbReference type="OrthoDB" id="1162179at2"/>
<evidence type="ECO:0000313" key="1">
    <source>
        <dbReference type="EMBL" id="PWK17450.1"/>
    </source>
</evidence>
<proteinExistence type="predicted"/>
<protein>
    <recommendedName>
        <fullName evidence="3">DinB family protein</fullName>
    </recommendedName>
</protein>
<dbReference type="EMBL" id="QGGO01000035">
    <property type="protein sequence ID" value="PWK17450.1"/>
    <property type="molecule type" value="Genomic_DNA"/>
</dbReference>
<sequence length="164" mass="18988">MLQKTNIDIIDQLIDLLNDLDSIIYRDSLRPLHYSTVGQHVRHIVEFYQCLLKSNADELVNYDARERNIQIEVDKNFTIEILEGIKQQLSLSKSDHPLSLKTQFGADQAMLVPSSFYRELTYLIEHTIHHLAIIKIGLNEMYPEVKIPQNFGVAHSTIRFRVVG</sequence>
<comment type="caution">
    <text evidence="1">The sequence shown here is derived from an EMBL/GenBank/DDBJ whole genome shotgun (WGS) entry which is preliminary data.</text>
</comment>
<evidence type="ECO:0000313" key="2">
    <source>
        <dbReference type="Proteomes" id="UP000245489"/>
    </source>
</evidence>
<dbReference type="AlphaFoldDB" id="A0A316E3I3"/>